<dbReference type="EMBL" id="AOMC01000086">
    <property type="protein sequence ID" value="EMA46822.1"/>
    <property type="molecule type" value="Genomic_DNA"/>
</dbReference>
<keyword evidence="2" id="KW-1185">Reference proteome</keyword>
<evidence type="ECO:0000313" key="2">
    <source>
        <dbReference type="Proteomes" id="UP000011568"/>
    </source>
</evidence>
<dbReference type="Pfam" id="PF12840">
    <property type="entry name" value="HTH_20"/>
    <property type="match status" value="1"/>
</dbReference>
<organism evidence="1 2">
    <name type="scientific">Halococcus morrhuae DSM 1307</name>
    <dbReference type="NCBI Taxonomy" id="931277"/>
    <lineage>
        <taxon>Archaea</taxon>
        <taxon>Methanobacteriati</taxon>
        <taxon>Methanobacteriota</taxon>
        <taxon>Stenosarchaea group</taxon>
        <taxon>Halobacteria</taxon>
        <taxon>Halobacteriales</taxon>
        <taxon>Halococcaceae</taxon>
        <taxon>Halococcus</taxon>
    </lineage>
</organism>
<comment type="caution">
    <text evidence="1">The sequence shown here is derived from an EMBL/GenBank/DDBJ whole genome shotgun (WGS) entry which is preliminary data.</text>
</comment>
<dbReference type="InterPro" id="IPR011991">
    <property type="entry name" value="ArsR-like_HTH"/>
</dbReference>
<dbReference type="InterPro" id="IPR036388">
    <property type="entry name" value="WH-like_DNA-bd_sf"/>
</dbReference>
<gene>
    <name evidence="1" type="ORF">C448_05818</name>
</gene>
<dbReference type="CDD" id="cd00090">
    <property type="entry name" value="HTH_ARSR"/>
    <property type="match status" value="1"/>
</dbReference>
<dbReference type="InterPro" id="IPR036390">
    <property type="entry name" value="WH_DNA-bd_sf"/>
</dbReference>
<accession>M0MM97</accession>
<reference evidence="1 2" key="1">
    <citation type="journal article" date="2014" name="PLoS Genet.">
        <title>Phylogenetically driven sequencing of extremely halophilic archaea reveals strategies for static and dynamic osmo-response.</title>
        <authorList>
            <person name="Becker E.A."/>
            <person name="Seitzer P.M."/>
            <person name="Tritt A."/>
            <person name="Larsen D."/>
            <person name="Krusor M."/>
            <person name="Yao A.I."/>
            <person name="Wu D."/>
            <person name="Madern D."/>
            <person name="Eisen J.A."/>
            <person name="Darling A.E."/>
            <person name="Facciotti M.T."/>
        </authorList>
    </citation>
    <scope>NUCLEOTIDE SEQUENCE [LARGE SCALE GENOMIC DNA]</scope>
    <source>
        <strain evidence="1 2">DSM 1307</strain>
    </source>
</reference>
<dbReference type="eggNOG" id="arCOG03065">
    <property type="taxonomic scope" value="Archaea"/>
</dbReference>
<name>M0MM97_HALMO</name>
<dbReference type="AlphaFoldDB" id="M0MM97"/>
<evidence type="ECO:0000313" key="1">
    <source>
        <dbReference type="EMBL" id="EMA46822.1"/>
    </source>
</evidence>
<dbReference type="OrthoDB" id="290446at2157"/>
<sequence>MSEDTDDAAIFRLLDDQYARCILTETSDKPMSAKELGDACDASLSTVYRRADELQQHGLLDEYTKADEDGHHFSLYQGPCLIARQRRIRSPE</sequence>
<protein>
    <submittedName>
        <fullName evidence="1">ArsR family transcriptional regulator</fullName>
    </submittedName>
</protein>
<proteinExistence type="predicted"/>
<dbReference type="Proteomes" id="UP000011568">
    <property type="component" value="Unassembled WGS sequence"/>
</dbReference>
<dbReference type="SUPFAM" id="SSF46785">
    <property type="entry name" value="Winged helix' DNA-binding domain"/>
    <property type="match status" value="1"/>
</dbReference>
<dbReference type="Gene3D" id="1.10.10.10">
    <property type="entry name" value="Winged helix-like DNA-binding domain superfamily/Winged helix DNA-binding domain"/>
    <property type="match status" value="1"/>
</dbReference>